<evidence type="ECO:0000256" key="6">
    <source>
        <dbReference type="SAM" id="Phobius"/>
    </source>
</evidence>
<sequence length="437" mass="46094">MMDLWYDLPVAAQDLLAVIGLLLPALITGVVVLRGHTPWPLVKAIIWRFRVPSVMFIVLIAVSVGLGVGLLAQERGLRKGTAQAADKFDLIVSAPGSELSVMLAAVFLQPSDMGLIDGETYNEIAATESVAIAAPLAFGDSYAGAPVIGSTAEFVAYLTDQNVEGAIFADHEEAVVGALVPLEIGAQFTPAHGMTHIDGGAEEHGVSFSVTGRMAPTGTPWDRAIIVPVEAVWEVHGLANGHAPEAGDVIGGPFDAEYFPGTPAVVVHAEALWANYALRSTFTRDRETMAFFPGAVLAGLYNVMGDVRQAMSVMALVTQVLVAVSVMLGLFILSRLFRRQVALLRALGAPSRFVFAMMWSFSAVLLLSGAITGMLIGVGAAMVLSQIVTAQTNILVTAPLGWQEIQFVAGFVSVTLLISLLPAAVVLRQPVVEGLRA</sequence>
<keyword evidence="2" id="KW-1003">Cell membrane</keyword>
<name>A0ABX0W1K1_9RHOB</name>
<dbReference type="InterPro" id="IPR003838">
    <property type="entry name" value="ABC3_permease_C"/>
</dbReference>
<dbReference type="RefSeq" id="WP_167639384.1">
    <property type="nucleotide sequence ID" value="NZ_JAATOP010000018.1"/>
</dbReference>
<evidence type="ECO:0000256" key="4">
    <source>
        <dbReference type="ARBA" id="ARBA00022989"/>
    </source>
</evidence>
<dbReference type="Proteomes" id="UP000709466">
    <property type="component" value="Unassembled WGS sequence"/>
</dbReference>
<dbReference type="EMBL" id="JAATOP010000018">
    <property type="protein sequence ID" value="NIY73999.1"/>
    <property type="molecule type" value="Genomic_DNA"/>
</dbReference>
<evidence type="ECO:0000259" key="7">
    <source>
        <dbReference type="Pfam" id="PF02687"/>
    </source>
</evidence>
<evidence type="ECO:0000256" key="2">
    <source>
        <dbReference type="ARBA" id="ARBA00022475"/>
    </source>
</evidence>
<evidence type="ECO:0000313" key="9">
    <source>
        <dbReference type="Proteomes" id="UP000709466"/>
    </source>
</evidence>
<evidence type="ECO:0000256" key="3">
    <source>
        <dbReference type="ARBA" id="ARBA00022692"/>
    </source>
</evidence>
<protein>
    <submittedName>
        <fullName evidence="8">FtsX-like permease family protein</fullName>
    </submittedName>
</protein>
<feature type="transmembrane region" description="Helical" evidence="6">
    <location>
        <begin position="353"/>
        <end position="385"/>
    </location>
</feature>
<evidence type="ECO:0000256" key="5">
    <source>
        <dbReference type="ARBA" id="ARBA00023136"/>
    </source>
</evidence>
<feature type="transmembrane region" description="Helical" evidence="6">
    <location>
        <begin position="12"/>
        <end position="33"/>
    </location>
</feature>
<organism evidence="8 9">
    <name type="scientific">Marivivens donghaensis</name>
    <dbReference type="NCBI Taxonomy" id="1699413"/>
    <lineage>
        <taxon>Bacteria</taxon>
        <taxon>Pseudomonadati</taxon>
        <taxon>Pseudomonadota</taxon>
        <taxon>Alphaproteobacteria</taxon>
        <taxon>Rhodobacterales</taxon>
        <taxon>Paracoccaceae</taxon>
        <taxon>Marivivens group</taxon>
        <taxon>Marivivens</taxon>
    </lineage>
</organism>
<gene>
    <name evidence="8" type="ORF">HCZ30_16360</name>
</gene>
<evidence type="ECO:0000313" key="8">
    <source>
        <dbReference type="EMBL" id="NIY73999.1"/>
    </source>
</evidence>
<accession>A0ABX0W1K1</accession>
<feature type="transmembrane region" description="Helical" evidence="6">
    <location>
        <begin position="310"/>
        <end position="333"/>
    </location>
</feature>
<comment type="subcellular location">
    <subcellularLocation>
        <location evidence="1">Cell membrane</location>
        <topology evidence="1">Multi-pass membrane protein</topology>
    </subcellularLocation>
</comment>
<keyword evidence="3 6" id="KW-0812">Transmembrane</keyword>
<evidence type="ECO:0000256" key="1">
    <source>
        <dbReference type="ARBA" id="ARBA00004651"/>
    </source>
</evidence>
<dbReference type="InterPro" id="IPR051125">
    <property type="entry name" value="ABC-4/HrtB_transporter"/>
</dbReference>
<proteinExistence type="predicted"/>
<keyword evidence="4 6" id="KW-1133">Transmembrane helix</keyword>
<dbReference type="PANTHER" id="PTHR43738">
    <property type="entry name" value="ABC TRANSPORTER, MEMBRANE PROTEIN"/>
    <property type="match status" value="1"/>
</dbReference>
<keyword evidence="9" id="KW-1185">Reference proteome</keyword>
<feature type="domain" description="ABC3 transporter permease C-terminal" evidence="7">
    <location>
        <begin position="313"/>
        <end position="430"/>
    </location>
</feature>
<keyword evidence="5 6" id="KW-0472">Membrane</keyword>
<feature type="transmembrane region" description="Helical" evidence="6">
    <location>
        <begin position="405"/>
        <end position="427"/>
    </location>
</feature>
<comment type="caution">
    <text evidence="8">The sequence shown here is derived from an EMBL/GenBank/DDBJ whole genome shotgun (WGS) entry which is preliminary data.</text>
</comment>
<dbReference type="PANTHER" id="PTHR43738:SF2">
    <property type="entry name" value="ABC TRANSPORTER PERMEASE"/>
    <property type="match status" value="1"/>
</dbReference>
<reference evidence="8 9" key="1">
    <citation type="submission" date="2020-03" db="EMBL/GenBank/DDBJ databases">
        <title>Bacterial isolates of synthetic phycosphere.</title>
        <authorList>
            <person name="Fu H."/>
            <person name="Moran M.A."/>
        </authorList>
    </citation>
    <scope>NUCLEOTIDE SEQUENCE [LARGE SCALE GENOMIC DNA]</scope>
    <source>
        <strain evidence="8 9">HF1</strain>
    </source>
</reference>
<feature type="transmembrane region" description="Helical" evidence="6">
    <location>
        <begin position="53"/>
        <end position="72"/>
    </location>
</feature>
<dbReference type="Pfam" id="PF02687">
    <property type="entry name" value="FtsX"/>
    <property type="match status" value="1"/>
</dbReference>